<dbReference type="GO" id="GO:0000155">
    <property type="term" value="F:phosphorelay sensor kinase activity"/>
    <property type="evidence" value="ECO:0007669"/>
    <property type="project" value="InterPro"/>
</dbReference>
<evidence type="ECO:0000313" key="4">
    <source>
        <dbReference type="EMBL" id="ODR47726.1"/>
    </source>
</evidence>
<feature type="transmembrane region" description="Helical" evidence="1">
    <location>
        <begin position="305"/>
        <end position="331"/>
    </location>
</feature>
<dbReference type="SUPFAM" id="SSF158472">
    <property type="entry name" value="HAMP domain-like"/>
    <property type="match status" value="1"/>
</dbReference>
<keyword evidence="3" id="KW-0418">Kinase</keyword>
<dbReference type="RefSeq" id="WP_069151265.1">
    <property type="nucleotide sequence ID" value="NZ_DBFYTW010000063.1"/>
</dbReference>
<feature type="domain" description="HAMP" evidence="2">
    <location>
        <begin position="336"/>
        <end position="383"/>
    </location>
</feature>
<dbReference type="AlphaFoldDB" id="A0A1E3AK61"/>
<evidence type="ECO:0000259" key="2">
    <source>
        <dbReference type="PROSITE" id="PS50885"/>
    </source>
</evidence>
<dbReference type="CDD" id="cd06225">
    <property type="entry name" value="HAMP"/>
    <property type="match status" value="1"/>
</dbReference>
<dbReference type="PROSITE" id="PS50885">
    <property type="entry name" value="HAMP"/>
    <property type="match status" value="1"/>
</dbReference>
<dbReference type="EMBL" id="MEHA01000019">
    <property type="protein sequence ID" value="ODR47726.1"/>
    <property type="molecule type" value="Genomic_DNA"/>
</dbReference>
<dbReference type="OrthoDB" id="9776552at2"/>
<dbReference type="EMBL" id="MCGH01000001">
    <property type="protein sequence ID" value="ODM09090.1"/>
    <property type="molecule type" value="Genomic_DNA"/>
</dbReference>
<reference evidence="3 5" key="1">
    <citation type="submission" date="2016-07" db="EMBL/GenBank/DDBJ databases">
        <title>Characterization of isolates of Eisenbergiella tayi derived from blood cultures, using whole genome sequencing.</title>
        <authorList>
            <person name="Burdz T."/>
            <person name="Wiebe D."/>
            <person name="Huynh C."/>
            <person name="Bernard K."/>
        </authorList>
    </citation>
    <scope>NUCLEOTIDE SEQUENCE [LARGE SCALE GENOMIC DNA]</scope>
    <source>
        <strain evidence="3 5">NML 110608</strain>
    </source>
</reference>
<dbReference type="Proteomes" id="UP000094067">
    <property type="component" value="Unassembled WGS sequence"/>
</dbReference>
<dbReference type="PANTHER" id="PTHR34220:SF7">
    <property type="entry name" value="SENSOR HISTIDINE KINASE YPDA"/>
    <property type="match status" value="1"/>
</dbReference>
<accession>A0A1E3AK61</accession>
<evidence type="ECO:0000313" key="6">
    <source>
        <dbReference type="Proteomes" id="UP000094271"/>
    </source>
</evidence>
<keyword evidence="3" id="KW-0808">Transferase</keyword>
<keyword evidence="1" id="KW-0812">Transmembrane</keyword>
<name>A0A1E3AK61_9FIRM</name>
<dbReference type="EC" id="2.7.13.3" evidence="3"/>
<comment type="caution">
    <text evidence="3">The sequence shown here is derived from an EMBL/GenBank/DDBJ whole genome shotgun (WGS) entry which is preliminary data.</text>
</comment>
<dbReference type="SMART" id="SM00304">
    <property type="entry name" value="HAMP"/>
    <property type="match status" value="1"/>
</dbReference>
<dbReference type="InterPro" id="IPR003660">
    <property type="entry name" value="HAMP_dom"/>
</dbReference>
<keyword evidence="1" id="KW-0472">Membrane</keyword>
<dbReference type="Pfam" id="PF00672">
    <property type="entry name" value="HAMP"/>
    <property type="match status" value="1"/>
</dbReference>
<dbReference type="Pfam" id="PF06580">
    <property type="entry name" value="His_kinase"/>
    <property type="match status" value="1"/>
</dbReference>
<reference evidence="4 6" key="2">
    <citation type="submission" date="2016-08" db="EMBL/GenBank/DDBJ databases">
        <authorList>
            <person name="Seilhamer J.J."/>
        </authorList>
    </citation>
    <scope>NUCLEOTIDE SEQUENCE [LARGE SCALE GENOMIC DNA]</scope>
    <source>
        <strain evidence="4 6">NML150140-1</strain>
    </source>
</reference>
<dbReference type="PANTHER" id="PTHR34220">
    <property type="entry name" value="SENSOR HISTIDINE KINASE YPDA"/>
    <property type="match status" value="1"/>
</dbReference>
<protein>
    <submittedName>
        <fullName evidence="3">Sensor histidine kinase YehU</fullName>
        <ecNumber evidence="3">2.7.13.3</ecNumber>
    </submittedName>
</protein>
<dbReference type="GO" id="GO:0016020">
    <property type="term" value="C:membrane"/>
    <property type="evidence" value="ECO:0007669"/>
    <property type="project" value="InterPro"/>
</dbReference>
<gene>
    <name evidence="3" type="primary">yehU_5</name>
    <name evidence="4" type="ORF">BEI59_22150</name>
    <name evidence="3" type="ORF">BEI61_00719</name>
</gene>
<evidence type="ECO:0000313" key="3">
    <source>
        <dbReference type="EMBL" id="ODM09090.1"/>
    </source>
</evidence>
<sequence length="626" mass="70699">MRKLRKLLLPKGFYTSMFLLSVIILGVFSLFSALIAGSMAQRYEKAQYFKNYDYALRSISDTFAQKIVDFPNGIALKITGGTTRCNESLCRLLEARDYEEITPAIRSNVISVLHSIVQNDNYLTGFLLYSSEEGHLYYYSRLSSLTYLPRTPDNFSTLEPFTRQLISDEWLSDVFTDNGIQKPSSHIYGLTGTLFRSAKEPIGSLIALYSTSELTGVLNRYPLDEDSTFLITGPDNQILFSSDQNYSAALLPLDSRPDIPISDSGSFPALLPLGGKNYYVSSLPNRNHAFRAFYQIPENSLPANYTLSLIFSLSVCLFLVSLCMYLITCFIGNKKVNSIREGMKHIGDTNLSYRIPPTKGQDEFSQIISGFNLMCDALQENVEKSYIYELQQKKSDLYALQTSINPHFLYNTLEIIRVQLTQGKNADASQMILLLSKIYRSQTNRSMYVSIGAELEACENFMVLYQYRFRNFEYEFDVPSGLLPYGLPKNTLQPLIENYFVHGIDPTREDNLFTIIGSSFVKNEVEYICLEVSDNGLCISQEKLEALREKLSGNIYADKKEEGFALTNINNRLKIVFGNDCSMNPSIPMDGAGFSMSLIFPKRLPVQLEEGMSRTVLENRGGPGAR</sequence>
<evidence type="ECO:0000313" key="5">
    <source>
        <dbReference type="Proteomes" id="UP000094067"/>
    </source>
</evidence>
<proteinExistence type="predicted"/>
<dbReference type="InterPro" id="IPR050640">
    <property type="entry name" value="Bact_2-comp_sensor_kinase"/>
</dbReference>
<dbReference type="InterPro" id="IPR010559">
    <property type="entry name" value="Sig_transdc_His_kin_internal"/>
</dbReference>
<dbReference type="Gene3D" id="6.10.340.10">
    <property type="match status" value="1"/>
</dbReference>
<keyword evidence="1" id="KW-1133">Transmembrane helix</keyword>
<evidence type="ECO:0000256" key="1">
    <source>
        <dbReference type="SAM" id="Phobius"/>
    </source>
</evidence>
<dbReference type="Proteomes" id="UP000094271">
    <property type="component" value="Unassembled WGS sequence"/>
</dbReference>
<organism evidence="3 5">
    <name type="scientific">Eisenbergiella tayi</name>
    <dbReference type="NCBI Taxonomy" id="1432052"/>
    <lineage>
        <taxon>Bacteria</taxon>
        <taxon>Bacillati</taxon>
        <taxon>Bacillota</taxon>
        <taxon>Clostridia</taxon>
        <taxon>Lachnospirales</taxon>
        <taxon>Lachnospiraceae</taxon>
        <taxon>Eisenbergiella</taxon>
    </lineage>
</organism>